<dbReference type="PANTHER" id="PTHR43685">
    <property type="entry name" value="GLYCOSYLTRANSFERASE"/>
    <property type="match status" value="1"/>
</dbReference>
<dbReference type="InterPro" id="IPR001173">
    <property type="entry name" value="Glyco_trans_2-like"/>
</dbReference>
<gene>
    <name evidence="5" type="ORF">E7747_01000</name>
</gene>
<evidence type="ECO:0000313" key="6">
    <source>
        <dbReference type="Proteomes" id="UP000297149"/>
    </source>
</evidence>
<evidence type="ECO:0000256" key="2">
    <source>
        <dbReference type="ARBA" id="ARBA00022676"/>
    </source>
</evidence>
<dbReference type="CDD" id="cd04195">
    <property type="entry name" value="GT2_AmsE_like"/>
    <property type="match status" value="1"/>
</dbReference>
<dbReference type="AlphaFoldDB" id="A0A4P7VZW6"/>
<evidence type="ECO:0000313" key="5">
    <source>
        <dbReference type="EMBL" id="QCD41002.1"/>
    </source>
</evidence>
<dbReference type="Pfam" id="PF00535">
    <property type="entry name" value="Glycos_transf_2"/>
    <property type="match status" value="1"/>
</dbReference>
<organism evidence="5 6">
    <name type="scientific">Duncaniella dubosii</name>
    <dbReference type="NCBI Taxonomy" id="2518971"/>
    <lineage>
        <taxon>Bacteria</taxon>
        <taxon>Pseudomonadati</taxon>
        <taxon>Bacteroidota</taxon>
        <taxon>Bacteroidia</taxon>
        <taxon>Bacteroidales</taxon>
        <taxon>Muribaculaceae</taxon>
        <taxon>Duncaniella</taxon>
    </lineage>
</organism>
<dbReference type="PANTHER" id="PTHR43685:SF5">
    <property type="entry name" value="GLYCOSYLTRANSFERASE EPSE-RELATED"/>
    <property type="match status" value="1"/>
</dbReference>
<name>A0A4P7VZW6_9BACT</name>
<accession>A0A4P7VZW6</accession>
<keyword evidence="2" id="KW-0328">Glycosyltransferase</keyword>
<proteinExistence type="inferred from homology"/>
<keyword evidence="3 5" id="KW-0808">Transferase</keyword>
<dbReference type="SUPFAM" id="SSF53448">
    <property type="entry name" value="Nucleotide-diphospho-sugar transferases"/>
    <property type="match status" value="1"/>
</dbReference>
<evidence type="ECO:0000256" key="3">
    <source>
        <dbReference type="ARBA" id="ARBA00022679"/>
    </source>
</evidence>
<dbReference type="InterPro" id="IPR029044">
    <property type="entry name" value="Nucleotide-diphossugar_trans"/>
</dbReference>
<dbReference type="Proteomes" id="UP000297149">
    <property type="component" value="Chromosome"/>
</dbReference>
<keyword evidence="6" id="KW-1185">Reference proteome</keyword>
<comment type="similarity">
    <text evidence="1">Belongs to the glycosyltransferase 2 family.</text>
</comment>
<evidence type="ECO:0000259" key="4">
    <source>
        <dbReference type="Pfam" id="PF00535"/>
    </source>
</evidence>
<dbReference type="RefSeq" id="WP_123613113.1">
    <property type="nucleotide sequence ID" value="NZ_CP039396.1"/>
</dbReference>
<feature type="domain" description="Glycosyltransferase 2-like" evidence="4">
    <location>
        <begin position="13"/>
        <end position="168"/>
    </location>
</feature>
<dbReference type="Gene3D" id="3.90.550.10">
    <property type="entry name" value="Spore Coat Polysaccharide Biosynthesis Protein SpsA, Chain A"/>
    <property type="match status" value="1"/>
</dbReference>
<protein>
    <submittedName>
        <fullName evidence="5">Glycosyltransferase</fullName>
    </submittedName>
</protein>
<evidence type="ECO:0000256" key="1">
    <source>
        <dbReference type="ARBA" id="ARBA00006739"/>
    </source>
</evidence>
<dbReference type="KEGG" id="ddb:E7747_01000"/>
<dbReference type="InterPro" id="IPR050834">
    <property type="entry name" value="Glycosyltransf_2"/>
</dbReference>
<reference evidence="6" key="1">
    <citation type="submission" date="2019-02" db="EMBL/GenBank/DDBJ databases">
        <title>Isolation and identification of novel species under the genus Muribaculum.</title>
        <authorList>
            <person name="Miyake S."/>
            <person name="Ding Y."/>
            <person name="Low A."/>
            <person name="Soh M."/>
            <person name="Seedorf H."/>
        </authorList>
    </citation>
    <scope>NUCLEOTIDE SEQUENCE [LARGE SCALE GENOMIC DNA]</scope>
    <source>
        <strain evidence="6">H5</strain>
    </source>
</reference>
<dbReference type="GO" id="GO:0016757">
    <property type="term" value="F:glycosyltransferase activity"/>
    <property type="evidence" value="ECO:0007669"/>
    <property type="project" value="UniProtKB-KW"/>
</dbReference>
<dbReference type="EMBL" id="CP039396">
    <property type="protein sequence ID" value="QCD41002.1"/>
    <property type="molecule type" value="Genomic_DNA"/>
</dbReference>
<sequence length="272" mass="31683">MDNNFSVLMSLYYKERPDYLRQSLDSVFNQTLPPDEVVMVEDGPLTDELYHVLDEYETKYPQFKRIPLAVNGGLGKALNEGLKHCSNELVARMDTDDICFPERFEKQIQFMTINPKTDISSGWIAEFQDDISNIKSIKKVPQSHEEVARYIKSRNPLNHPCVIFRKKAVERANGYQHFPLFEDWYLWARMIKNGASFANLQIPLLYFRTSPEMFKRRGGFKYAKDSARFQWKLHNLGLISTFGAIKASLIRGAVYIMPNNMRALIYSKFLRS</sequence>